<name>A0ABQ9JJ56_9CUCU</name>
<dbReference type="EMBL" id="JAPWTJ010000493">
    <property type="protein sequence ID" value="KAJ8977921.1"/>
    <property type="molecule type" value="Genomic_DNA"/>
</dbReference>
<evidence type="ECO:0008006" key="3">
    <source>
        <dbReference type="Google" id="ProtNLM"/>
    </source>
</evidence>
<proteinExistence type="predicted"/>
<dbReference type="Proteomes" id="UP001162164">
    <property type="component" value="Unassembled WGS sequence"/>
</dbReference>
<organism evidence="1 2">
    <name type="scientific">Molorchus minor</name>
    <dbReference type="NCBI Taxonomy" id="1323400"/>
    <lineage>
        <taxon>Eukaryota</taxon>
        <taxon>Metazoa</taxon>
        <taxon>Ecdysozoa</taxon>
        <taxon>Arthropoda</taxon>
        <taxon>Hexapoda</taxon>
        <taxon>Insecta</taxon>
        <taxon>Pterygota</taxon>
        <taxon>Neoptera</taxon>
        <taxon>Endopterygota</taxon>
        <taxon>Coleoptera</taxon>
        <taxon>Polyphaga</taxon>
        <taxon>Cucujiformia</taxon>
        <taxon>Chrysomeloidea</taxon>
        <taxon>Cerambycidae</taxon>
        <taxon>Lamiinae</taxon>
        <taxon>Monochamini</taxon>
        <taxon>Molorchus</taxon>
    </lineage>
</organism>
<keyword evidence="2" id="KW-1185">Reference proteome</keyword>
<comment type="caution">
    <text evidence="1">The sequence shown here is derived from an EMBL/GenBank/DDBJ whole genome shotgun (WGS) entry which is preliminary data.</text>
</comment>
<accession>A0ABQ9JJ56</accession>
<sequence>MQTYPGANDLDPLINEGKPPAFVTLGQTYRIATGSTVVLPCRITQPEIDPVFERTILFLLIINTVQQERIAKIIQGQSMMERPRKVLSNPGSILKCTVLSRPKLKYSHQWTT</sequence>
<reference evidence="1" key="1">
    <citation type="journal article" date="2023" name="Insect Mol. Biol.">
        <title>Genome sequencing provides insights into the evolution of gene families encoding plant cell wall-degrading enzymes in longhorned beetles.</title>
        <authorList>
            <person name="Shin N.R."/>
            <person name="Okamura Y."/>
            <person name="Kirsch R."/>
            <person name="Pauchet Y."/>
        </authorList>
    </citation>
    <scope>NUCLEOTIDE SEQUENCE</scope>
    <source>
        <strain evidence="1">MMC_N1</strain>
    </source>
</reference>
<evidence type="ECO:0000313" key="2">
    <source>
        <dbReference type="Proteomes" id="UP001162164"/>
    </source>
</evidence>
<protein>
    <recommendedName>
        <fullName evidence="3">Ig-like domain-containing protein</fullName>
    </recommendedName>
</protein>
<evidence type="ECO:0000313" key="1">
    <source>
        <dbReference type="EMBL" id="KAJ8977921.1"/>
    </source>
</evidence>
<gene>
    <name evidence="1" type="ORF">NQ317_004917</name>
</gene>